<keyword evidence="6" id="KW-0482">Metalloprotease</keyword>
<dbReference type="GO" id="GO:0005615">
    <property type="term" value="C:extracellular space"/>
    <property type="evidence" value="ECO:0007669"/>
    <property type="project" value="TreeGrafter"/>
</dbReference>
<keyword evidence="5" id="KW-0862">Zinc</keyword>
<dbReference type="GO" id="GO:0006508">
    <property type="term" value="P:proteolysis"/>
    <property type="evidence" value="ECO:0007669"/>
    <property type="project" value="UniProtKB-KW"/>
</dbReference>
<dbReference type="PANTHER" id="PTHR11705:SF143">
    <property type="entry name" value="SLL0236 PROTEIN"/>
    <property type="match status" value="1"/>
</dbReference>
<comment type="cofactor">
    <cofactor evidence="1">
        <name>Zn(2+)</name>
        <dbReference type="ChEBI" id="CHEBI:29105"/>
    </cofactor>
</comment>
<comment type="similarity">
    <text evidence="2 7">Belongs to the peptidase M14 family.</text>
</comment>
<dbReference type="InterPro" id="IPR000834">
    <property type="entry name" value="Peptidase_M14"/>
</dbReference>
<protein>
    <submittedName>
        <fullName evidence="9">Zinc carboxypeptidase</fullName>
    </submittedName>
</protein>
<dbReference type="InterPro" id="IPR029062">
    <property type="entry name" value="Class_I_gatase-like"/>
</dbReference>
<evidence type="ECO:0000256" key="1">
    <source>
        <dbReference type="ARBA" id="ARBA00001947"/>
    </source>
</evidence>
<keyword evidence="3" id="KW-0645">Protease</keyword>
<dbReference type="PANTHER" id="PTHR11705">
    <property type="entry name" value="PROTEASE FAMILY M14 CARBOXYPEPTIDASE A,B"/>
    <property type="match status" value="1"/>
</dbReference>
<evidence type="ECO:0000256" key="4">
    <source>
        <dbReference type="ARBA" id="ARBA00022801"/>
    </source>
</evidence>
<evidence type="ECO:0000256" key="6">
    <source>
        <dbReference type="ARBA" id="ARBA00023049"/>
    </source>
</evidence>
<dbReference type="RefSeq" id="WP_091406734.1">
    <property type="nucleotide sequence ID" value="NZ_FOAB01000002.1"/>
</dbReference>
<proteinExistence type="inferred from homology"/>
<dbReference type="GO" id="GO:0008270">
    <property type="term" value="F:zinc ion binding"/>
    <property type="evidence" value="ECO:0007669"/>
    <property type="project" value="InterPro"/>
</dbReference>
<dbReference type="STRING" id="1038014.SAMN04487910_1261"/>
<dbReference type="AlphaFoldDB" id="A0A1H7KBK7"/>
<dbReference type="CDD" id="cd06238">
    <property type="entry name" value="M14-like"/>
    <property type="match status" value="1"/>
</dbReference>
<evidence type="ECO:0000256" key="3">
    <source>
        <dbReference type="ARBA" id="ARBA00022670"/>
    </source>
</evidence>
<organism evidence="9 10">
    <name type="scientific">Aquimarina amphilecti</name>
    <dbReference type="NCBI Taxonomy" id="1038014"/>
    <lineage>
        <taxon>Bacteria</taxon>
        <taxon>Pseudomonadati</taxon>
        <taxon>Bacteroidota</taxon>
        <taxon>Flavobacteriia</taxon>
        <taxon>Flavobacteriales</taxon>
        <taxon>Flavobacteriaceae</taxon>
        <taxon>Aquimarina</taxon>
    </lineage>
</organism>
<dbReference type="PROSITE" id="PS52035">
    <property type="entry name" value="PEPTIDASE_M14"/>
    <property type="match status" value="1"/>
</dbReference>
<sequence>MKTTQLLTFSFLLFLFSISSILGQDYFFKDKAPFISEIPTPEEFLGYPIGEQHTRHDQIVAYLTKLAEISDRASIDSYGKSHENRKLTILTVSNPENLNNLPNLKEQHLAFTKASINPTNYDDVPIFVQLGYNVHGNEPSSSEAAMLTAYTLVASNSSEVKAYLENAVVFIDPTINPDGRDRHTQWANQFKGNPLVSDQYDAEHNEGWPRGRTNHYWFDLNRDWLLAINPESRGKLKWYHEWYPNVVTDFHEMGTNSTYFFEPMKPIGSFDPIMPKENYEDLNNLFAPYFSKALDNIGSFYFTKEAFDGTYPGYGSSYPDLQGALALLFEQASSRGHLQNTDYGTISFPFTIRNQYVSSIATIKAAVENKARLRKYQQGFFKTAEADVSKNSFVGYEFGDAYDNNRNKAFIDKLLLHKIKVYKKGNRYVVPVKQAQKRMVQTVFETYNKYRDSVFYDASAWSVANFYNMKYKGLKSISLGEEVTSIERIVNISKVSKSEYAYIMDWDDYNAPAALYYMQSKGLLVASAFKPFSITTSIGNKSFNYGSVLVPVSKQKKNIDEVFAIIKKAQEKFSVPIFSTNTGFSSSGIDLGSGNFRKLETPKALLLIGEGVNSYEAGEVWHLLDTRVHMPITKLRMSRFNTVPLKDYNTLVMVSGRYYQLDSLQRKKIKEWVAHGNTLVTIANASKWAIDKKVVKEQLTKKEKDTSNTKIVNRLPYVDAGENIGREQVGGAIFEVDLDITHPLGFGYRDSSLPVYKNNEVFISPSKNPYATVAKYTDKAHIDGYISIDNYEHYLKPSASLVVSSIGSGRVILFADNPNFRGSWYGTNRLFMNALFLGKHVYVPRVRE</sequence>
<dbReference type="SUPFAM" id="SSF52317">
    <property type="entry name" value="Class I glutamine amidotransferase-like"/>
    <property type="match status" value="1"/>
</dbReference>
<evidence type="ECO:0000256" key="7">
    <source>
        <dbReference type="PROSITE-ProRule" id="PRU01379"/>
    </source>
</evidence>
<dbReference type="OrthoDB" id="9758209at2"/>
<accession>A0A1H7KBK7</accession>
<dbReference type="Gene3D" id="3.40.630.10">
    <property type="entry name" value="Zn peptidases"/>
    <property type="match status" value="1"/>
</dbReference>
<feature type="domain" description="Peptidase M14" evidence="8">
    <location>
        <begin position="52"/>
        <end position="380"/>
    </location>
</feature>
<evidence type="ECO:0000313" key="10">
    <source>
        <dbReference type="Proteomes" id="UP000198521"/>
    </source>
</evidence>
<keyword evidence="9" id="KW-0121">Carboxypeptidase</keyword>
<keyword evidence="4" id="KW-0378">Hydrolase</keyword>
<dbReference type="SMART" id="SM00631">
    <property type="entry name" value="Zn_pept"/>
    <property type="match status" value="1"/>
</dbReference>
<evidence type="ECO:0000256" key="5">
    <source>
        <dbReference type="ARBA" id="ARBA00022833"/>
    </source>
</evidence>
<evidence type="ECO:0000256" key="2">
    <source>
        <dbReference type="ARBA" id="ARBA00005988"/>
    </source>
</evidence>
<dbReference type="Pfam" id="PF00246">
    <property type="entry name" value="Peptidase_M14"/>
    <property type="match status" value="1"/>
</dbReference>
<comment type="caution">
    <text evidence="7">Lacks conserved residue(s) required for the propagation of feature annotation.</text>
</comment>
<evidence type="ECO:0000313" key="9">
    <source>
        <dbReference type="EMBL" id="SEK83870.1"/>
    </source>
</evidence>
<dbReference type="SUPFAM" id="SSF53187">
    <property type="entry name" value="Zn-dependent exopeptidases"/>
    <property type="match status" value="1"/>
</dbReference>
<gene>
    <name evidence="9" type="ORF">SAMN04487910_1261</name>
</gene>
<reference evidence="9 10" key="1">
    <citation type="submission" date="2016-10" db="EMBL/GenBank/DDBJ databases">
        <authorList>
            <person name="de Groot N.N."/>
        </authorList>
    </citation>
    <scope>NUCLEOTIDE SEQUENCE [LARGE SCALE GENOMIC DNA]</scope>
    <source>
        <strain evidence="9 10">DSM 25232</strain>
    </source>
</reference>
<keyword evidence="10" id="KW-1185">Reference proteome</keyword>
<name>A0A1H7KBK7_AQUAM</name>
<dbReference type="GO" id="GO:0004181">
    <property type="term" value="F:metallocarboxypeptidase activity"/>
    <property type="evidence" value="ECO:0007669"/>
    <property type="project" value="InterPro"/>
</dbReference>
<evidence type="ECO:0000259" key="8">
    <source>
        <dbReference type="PROSITE" id="PS52035"/>
    </source>
</evidence>
<dbReference type="EMBL" id="FOAB01000002">
    <property type="protein sequence ID" value="SEK83870.1"/>
    <property type="molecule type" value="Genomic_DNA"/>
</dbReference>
<dbReference type="Proteomes" id="UP000198521">
    <property type="component" value="Unassembled WGS sequence"/>
</dbReference>